<protein>
    <recommendedName>
        <fullName evidence="5">CW-type domain-containing protein</fullName>
    </recommendedName>
</protein>
<feature type="region of interest" description="Disordered" evidence="4">
    <location>
        <begin position="234"/>
        <end position="298"/>
    </location>
</feature>
<accession>A0A9W7AZ29</accession>
<keyword evidence="3" id="KW-0862">Zinc</keyword>
<organism evidence="6 7">
    <name type="scientific">Triparma retinervis</name>
    <dbReference type="NCBI Taxonomy" id="2557542"/>
    <lineage>
        <taxon>Eukaryota</taxon>
        <taxon>Sar</taxon>
        <taxon>Stramenopiles</taxon>
        <taxon>Ochrophyta</taxon>
        <taxon>Bolidophyceae</taxon>
        <taxon>Parmales</taxon>
        <taxon>Triparmaceae</taxon>
        <taxon>Triparma</taxon>
    </lineage>
</organism>
<feature type="compositionally biased region" description="Basic and acidic residues" evidence="4">
    <location>
        <begin position="576"/>
        <end position="586"/>
    </location>
</feature>
<sequence length="586" mass="63652">PAEKTTSSKKKSSKSPRAPITPRAPPIVPMARSGRAAAQKANERIIAKQETPEEAKREYAEKLAYERASDPRSPRRAGAGVGVGALPGKPGALPRNASRQSTGGSGVSTSTTGTAKAAVQEEMEWVQCEKCEKWRKLPPNLSAADLPDKWFCAMNTQGTNGGRPFSEKARALDSVFSTSNPITHEPEPVYLRSTMYVGGGQKHGGGKAKEEQGTAFLSLFNKSQVAQALYNHSGGTEPQFASTAVIADSRGSRSSRDKSRRRRGGGGRRGRGKRKKDERKEGDGEGDGEEEGEKEEKIPVSDEFKQLVFKSLSESALTPYHVLLEVQLRSYVNDEFDPVLRTTATLGKVERALESLEQVEGVVERVEGRLVGERLAESSTLRYRAVRETVRRLALCKSLKVRKPWRDNRREETDKNDEEADMLESMIVEREKRKSTPRNKLATSPPSMTRGAYERKSTVDEGGEVGPDGVPKVGELAAAAMEARSEVAAMMEMDTEEGFGGDPIPRKSVEGGEKEEEEIGDSGDDSGEDDMAMDINTTAPISDVMPLTSSGSLEASQRQVEAAVTMPWSSGGGEVSKVETKTTTEQ</sequence>
<evidence type="ECO:0000313" key="6">
    <source>
        <dbReference type="EMBL" id="GMH77633.1"/>
    </source>
</evidence>
<dbReference type="InterPro" id="IPR011124">
    <property type="entry name" value="Znf_CW"/>
</dbReference>
<keyword evidence="1" id="KW-0479">Metal-binding</keyword>
<feature type="compositionally biased region" description="Basic residues" evidence="4">
    <location>
        <begin position="258"/>
        <end position="277"/>
    </location>
</feature>
<feature type="compositionally biased region" description="Polar residues" evidence="4">
    <location>
        <begin position="547"/>
        <end position="559"/>
    </location>
</feature>
<dbReference type="OrthoDB" id="757982at2759"/>
<dbReference type="Pfam" id="PF07496">
    <property type="entry name" value="zf-CW"/>
    <property type="match status" value="1"/>
</dbReference>
<dbReference type="Proteomes" id="UP001165082">
    <property type="component" value="Unassembled WGS sequence"/>
</dbReference>
<feature type="region of interest" description="Disordered" evidence="4">
    <location>
        <begin position="1"/>
        <end position="118"/>
    </location>
</feature>
<proteinExistence type="predicted"/>
<evidence type="ECO:0000256" key="2">
    <source>
        <dbReference type="ARBA" id="ARBA00022771"/>
    </source>
</evidence>
<dbReference type="EMBL" id="BRXZ01001743">
    <property type="protein sequence ID" value="GMH77633.1"/>
    <property type="molecule type" value="Genomic_DNA"/>
</dbReference>
<evidence type="ECO:0000313" key="7">
    <source>
        <dbReference type="Proteomes" id="UP001165082"/>
    </source>
</evidence>
<evidence type="ECO:0000259" key="5">
    <source>
        <dbReference type="PROSITE" id="PS51050"/>
    </source>
</evidence>
<dbReference type="AlphaFoldDB" id="A0A9W7AZ29"/>
<gene>
    <name evidence="6" type="ORF">TrRE_jg2491</name>
</gene>
<feature type="domain" description="CW-type" evidence="5">
    <location>
        <begin position="119"/>
        <end position="171"/>
    </location>
</feature>
<feature type="region of interest" description="Disordered" evidence="4">
    <location>
        <begin position="495"/>
        <end position="586"/>
    </location>
</feature>
<feature type="compositionally biased region" description="Low complexity" evidence="4">
    <location>
        <begin position="86"/>
        <end position="95"/>
    </location>
</feature>
<evidence type="ECO:0000256" key="3">
    <source>
        <dbReference type="ARBA" id="ARBA00022833"/>
    </source>
</evidence>
<dbReference type="PROSITE" id="PS51050">
    <property type="entry name" value="ZF_CW"/>
    <property type="match status" value="1"/>
</dbReference>
<evidence type="ECO:0000256" key="1">
    <source>
        <dbReference type="ARBA" id="ARBA00022723"/>
    </source>
</evidence>
<evidence type="ECO:0000256" key="4">
    <source>
        <dbReference type="SAM" id="MobiDB-lite"/>
    </source>
</evidence>
<reference evidence="6" key="1">
    <citation type="submission" date="2022-07" db="EMBL/GenBank/DDBJ databases">
        <title>Genome analysis of Parmales, a sister group of diatoms, reveals the evolutionary specialization of diatoms from phago-mixotrophs to photoautotrophs.</title>
        <authorList>
            <person name="Ban H."/>
            <person name="Sato S."/>
            <person name="Yoshikawa S."/>
            <person name="Kazumasa Y."/>
            <person name="Nakamura Y."/>
            <person name="Ichinomiya M."/>
            <person name="Saitoh K."/>
            <person name="Sato N."/>
            <person name="Blanc-Mathieu R."/>
            <person name="Endo H."/>
            <person name="Kuwata A."/>
            <person name="Ogata H."/>
        </authorList>
    </citation>
    <scope>NUCLEOTIDE SEQUENCE</scope>
</reference>
<keyword evidence="2" id="KW-0863">Zinc-finger</keyword>
<dbReference type="GO" id="GO:0008270">
    <property type="term" value="F:zinc ion binding"/>
    <property type="evidence" value="ECO:0007669"/>
    <property type="project" value="UniProtKB-KW"/>
</dbReference>
<feature type="compositionally biased region" description="Basic and acidic residues" evidence="4">
    <location>
        <begin position="41"/>
        <end position="73"/>
    </location>
</feature>
<dbReference type="Gene3D" id="3.30.40.100">
    <property type="match status" value="1"/>
</dbReference>
<comment type="caution">
    <text evidence="6">The sequence shown here is derived from an EMBL/GenBank/DDBJ whole genome shotgun (WGS) entry which is preliminary data.</text>
</comment>
<keyword evidence="7" id="KW-1185">Reference proteome</keyword>
<feature type="region of interest" description="Disordered" evidence="4">
    <location>
        <begin position="431"/>
        <end position="470"/>
    </location>
</feature>
<feature type="compositionally biased region" description="Acidic residues" evidence="4">
    <location>
        <begin position="284"/>
        <end position="293"/>
    </location>
</feature>
<feature type="compositionally biased region" description="Acidic residues" evidence="4">
    <location>
        <begin position="513"/>
        <end position="532"/>
    </location>
</feature>
<feature type="non-terminal residue" evidence="6">
    <location>
        <position position="1"/>
    </location>
</feature>
<name>A0A9W7AZ29_9STRA</name>